<evidence type="ECO:0008006" key="2">
    <source>
        <dbReference type="Google" id="ProtNLM"/>
    </source>
</evidence>
<gene>
    <name evidence="1" type="ORF">LCGC14_0104940</name>
</gene>
<reference evidence="1" key="1">
    <citation type="journal article" date="2015" name="Nature">
        <title>Complex archaea that bridge the gap between prokaryotes and eukaryotes.</title>
        <authorList>
            <person name="Spang A."/>
            <person name="Saw J.H."/>
            <person name="Jorgensen S.L."/>
            <person name="Zaremba-Niedzwiedzka K."/>
            <person name="Martijn J."/>
            <person name="Lind A.E."/>
            <person name="van Eijk R."/>
            <person name="Schleper C."/>
            <person name="Guy L."/>
            <person name="Ettema T.J."/>
        </authorList>
    </citation>
    <scope>NUCLEOTIDE SEQUENCE</scope>
</reference>
<accession>A0A0F9YDF8</accession>
<dbReference type="AlphaFoldDB" id="A0A0F9YDF8"/>
<evidence type="ECO:0000313" key="1">
    <source>
        <dbReference type="EMBL" id="KKO02539.1"/>
    </source>
</evidence>
<name>A0A0F9YDF8_9ZZZZ</name>
<protein>
    <recommendedName>
        <fullName evidence="2">Antifreeze protein, type I</fullName>
    </recommendedName>
</protein>
<dbReference type="EMBL" id="LAZR01000030">
    <property type="protein sequence ID" value="KKO02539.1"/>
    <property type="molecule type" value="Genomic_DNA"/>
</dbReference>
<sequence>MNPLTLMTLNANLAKLMIDTQAVMTLRLLGMAGALPQTRGENARMVNEKGPAMAKAYQAATKAAFAGGTPDQIFSAAMVPVSKKVSANRKRLTK</sequence>
<comment type="caution">
    <text evidence="1">The sequence shown here is derived from an EMBL/GenBank/DDBJ whole genome shotgun (WGS) entry which is preliminary data.</text>
</comment>
<organism evidence="1">
    <name type="scientific">marine sediment metagenome</name>
    <dbReference type="NCBI Taxonomy" id="412755"/>
    <lineage>
        <taxon>unclassified sequences</taxon>
        <taxon>metagenomes</taxon>
        <taxon>ecological metagenomes</taxon>
    </lineage>
</organism>
<proteinExistence type="predicted"/>